<reference evidence="2" key="1">
    <citation type="submission" date="2022-06" db="EMBL/GenBank/DDBJ databases">
        <title>Aquibacillus sp. a new bacterium isolated from soil saline samples.</title>
        <authorList>
            <person name="Galisteo C."/>
            <person name="De La Haba R."/>
            <person name="Sanchez-Porro C."/>
            <person name="Ventosa A."/>
        </authorList>
    </citation>
    <scope>NUCLEOTIDE SEQUENCE</scope>
    <source>
        <strain evidence="2">3ASR75-54</strain>
    </source>
</reference>
<dbReference type="Proteomes" id="UP001145069">
    <property type="component" value="Unassembled WGS sequence"/>
</dbReference>
<dbReference type="InterPro" id="IPR009195">
    <property type="entry name" value="Uncharacterised_YjbK"/>
</dbReference>
<protein>
    <submittedName>
        <fullName evidence="2">CYTH domain-containing protein</fullName>
    </submittedName>
</protein>
<dbReference type="AlphaFoldDB" id="A0A9X3WF87"/>
<dbReference type="SMART" id="SM01118">
    <property type="entry name" value="CYTH"/>
    <property type="match status" value="1"/>
</dbReference>
<dbReference type="PIRSF" id="PIRSF012526">
    <property type="entry name" value="CYTH_UCP012526"/>
    <property type="match status" value="1"/>
</dbReference>
<dbReference type="SUPFAM" id="SSF55154">
    <property type="entry name" value="CYTH-like phosphatases"/>
    <property type="match status" value="1"/>
</dbReference>
<dbReference type="Gene3D" id="2.40.320.10">
    <property type="entry name" value="Hypothetical Protein Pfu-838710-001"/>
    <property type="match status" value="1"/>
</dbReference>
<dbReference type="InterPro" id="IPR023577">
    <property type="entry name" value="CYTH_domain"/>
</dbReference>
<dbReference type="CDD" id="cd07762">
    <property type="entry name" value="CYTH-like_Pase_1"/>
    <property type="match status" value="1"/>
</dbReference>
<sequence>MAQEIEIEFKNMLTKQEYDKLRKSLQLDYAIPIEQTNHYFETNDFKLKNAKVALRIREVNNLWQLTLKEPYQDGLLETHDTLSEQEAREWLKGNILPKPHVAKQLNKLGIDFAHLHYGGALKTYRLETNYKETTVVLDYSIYNGISDYELELEANTKDHGEKIFFEVLANHSIKYSKAPNKIERFYTSLNY</sequence>
<evidence type="ECO:0000313" key="2">
    <source>
        <dbReference type="EMBL" id="MDC3417195.1"/>
    </source>
</evidence>
<dbReference type="InterPro" id="IPR033469">
    <property type="entry name" value="CYTH-like_dom_sf"/>
</dbReference>
<keyword evidence="3" id="KW-1185">Reference proteome</keyword>
<evidence type="ECO:0000259" key="1">
    <source>
        <dbReference type="PROSITE" id="PS51707"/>
    </source>
</evidence>
<comment type="caution">
    <text evidence="2">The sequence shown here is derived from an EMBL/GenBank/DDBJ whole genome shotgun (WGS) entry which is preliminary data.</text>
</comment>
<evidence type="ECO:0000313" key="3">
    <source>
        <dbReference type="Proteomes" id="UP001145069"/>
    </source>
</evidence>
<organism evidence="2 3">
    <name type="scientific">Aquibacillus salsiterrae</name>
    <dbReference type="NCBI Taxonomy" id="2950439"/>
    <lineage>
        <taxon>Bacteria</taxon>
        <taxon>Bacillati</taxon>
        <taxon>Bacillota</taxon>
        <taxon>Bacilli</taxon>
        <taxon>Bacillales</taxon>
        <taxon>Bacillaceae</taxon>
        <taxon>Aquibacillus</taxon>
    </lineage>
</organism>
<feature type="domain" description="CYTH" evidence="1">
    <location>
        <begin position="4"/>
        <end position="191"/>
    </location>
</feature>
<dbReference type="Pfam" id="PF01928">
    <property type="entry name" value="CYTH"/>
    <property type="match status" value="1"/>
</dbReference>
<accession>A0A9X3WF87</accession>
<dbReference type="RefSeq" id="WP_272446264.1">
    <property type="nucleotide sequence ID" value="NZ_JAMQKC010000007.1"/>
</dbReference>
<name>A0A9X3WF87_9BACI</name>
<dbReference type="PROSITE" id="PS51707">
    <property type="entry name" value="CYTH"/>
    <property type="match status" value="1"/>
</dbReference>
<proteinExistence type="predicted"/>
<dbReference type="EMBL" id="JAMQKC010000007">
    <property type="protein sequence ID" value="MDC3417195.1"/>
    <property type="molecule type" value="Genomic_DNA"/>
</dbReference>
<gene>
    <name evidence="2" type="ORF">NC799_09750</name>
</gene>